<dbReference type="Pfam" id="PF20431">
    <property type="entry name" value="E_motif"/>
    <property type="match status" value="1"/>
</dbReference>
<dbReference type="InterPro" id="IPR032867">
    <property type="entry name" value="DYW_dom"/>
</dbReference>
<evidence type="ECO:0000256" key="1">
    <source>
        <dbReference type="ARBA" id="ARBA00022737"/>
    </source>
</evidence>
<name>A2Z8R8_ORYSI</name>
<keyword evidence="1" id="KW-0677">Repeat</keyword>
<dbReference type="NCBIfam" id="TIGR00756">
    <property type="entry name" value="PPR"/>
    <property type="match status" value="7"/>
</dbReference>
<dbReference type="PANTHER" id="PTHR47926">
    <property type="entry name" value="PENTATRICOPEPTIDE REPEAT-CONTAINING PROTEIN"/>
    <property type="match status" value="1"/>
</dbReference>
<dbReference type="FunFam" id="1.25.40.10:FF:000031">
    <property type="entry name" value="Pentatricopeptide repeat-containing protein mitochondrial"/>
    <property type="match status" value="1"/>
</dbReference>
<proteinExistence type="predicted"/>
<feature type="repeat" description="PPR" evidence="3">
    <location>
        <begin position="611"/>
        <end position="641"/>
    </location>
</feature>
<evidence type="ECO:0000256" key="3">
    <source>
        <dbReference type="PROSITE-ProRule" id="PRU00708"/>
    </source>
</evidence>
<sequence>MVKYWGQRLWRPPAPAAATTVHLASLLQSCGRAGDLRRGRLLHARLVLSGAAAASTFLANHLITMYSHCADLASALRLFAAMPRRNAVSWTTLVSGLSQNLMHADALAAFAAMRRAGVAPTRLIYETKFHNTLGPKHTLAASHCHSGPTLMVKYWGQRLWRPPAPAAATTVHLASLLQSCGRAGDLRRGRLLHARLVLSGAAAASTFLANHLITMYSHCADLASALRLFAAMPRRNAVSWTTLVSGLSQNLMHADALAAFAAMRRAGVAPTRFALSSAARAAAALGAPLRARSCTASASVGFDTELFVASNLADMYSKCGLLSEACRVFDQMPQKDAVAWTAMIDGYAKNGSLEAAVLSFRDMKREGLVGADQHVFCSVLSASGGLKDGWLSKSIHCCVTKAGFELEVAVRNALIDMYAKSMDVESASRVLKIDPGGWNVVSGTSMIDGYIETDCVEEALVIYVELRRQGVEPNEFTFSSMIKGCAMQALLEQGAQLHAQVIKTDLIRDSFVGSTLVDMYGKCGLISLSMQLFNEIEYRTDIAWNAVINVFAQHGHGREAIQAFDRMIYSGIRPNHIAFVSLLTACSHAGLVDEGLKYFYSMKEAHGIEPKEEHYSCIIDTYGRAGRLDEAYKFISEMPIKPNAYGWCSLLGACRMRGSKELGEVAAQNLMKLEPGNTGIHVSLSGIYASLGQWEDVKAVRKLMRDSRIKKLPGFSWVDSNKKTHVFGSEDWSHPQQKDIYEKLEELTTRIKEEGYIPDTSFLPCNLEDIAKERILRYHSERIAVAFALISMPATKPIIVKKNLRICIDCHTAFKFICKVERRDIIVRDNSRFHHFVNGRCSCGDYW</sequence>
<feature type="repeat" description="PPR" evidence="3">
    <location>
        <begin position="336"/>
        <end position="370"/>
    </location>
</feature>
<dbReference type="Pfam" id="PF14432">
    <property type="entry name" value="DYW_deaminase"/>
    <property type="match status" value="1"/>
</dbReference>
<dbReference type="InterPro" id="IPR011990">
    <property type="entry name" value="TPR-like_helical_dom_sf"/>
</dbReference>
<feature type="domain" description="DYW" evidence="4">
    <location>
        <begin position="755"/>
        <end position="847"/>
    </location>
</feature>
<dbReference type="Gene3D" id="1.25.40.10">
    <property type="entry name" value="Tetratricopeptide repeat domain"/>
    <property type="match status" value="5"/>
</dbReference>
<dbReference type="GO" id="GO:0008270">
    <property type="term" value="F:zinc ion binding"/>
    <property type="evidence" value="ECO:0007669"/>
    <property type="project" value="InterPro"/>
</dbReference>
<dbReference type="OMA" id="SHCADLA"/>
<dbReference type="FunFam" id="1.25.40.10:FF:000366">
    <property type="entry name" value="Pentatricopeptide (PPR) repeat-containing protein"/>
    <property type="match status" value="1"/>
</dbReference>
<evidence type="ECO:0000256" key="2">
    <source>
        <dbReference type="ARBA" id="ARBA00022946"/>
    </source>
</evidence>
<dbReference type="STRING" id="39946.A2Z8R8"/>
<feature type="repeat" description="PPR" evidence="3">
    <location>
        <begin position="540"/>
        <end position="574"/>
    </location>
</feature>
<dbReference type="PANTHER" id="PTHR47926:SF366">
    <property type="entry name" value="PENTATRICOPEPTIDE REPEAT SUPERFAMILY PROTEIN"/>
    <property type="match status" value="1"/>
</dbReference>
<gene>
    <name evidence="5" type="ORF">OsI_34111</name>
</gene>
<dbReference type="Pfam" id="PF12854">
    <property type="entry name" value="PPR_1"/>
    <property type="match status" value="1"/>
</dbReference>
<dbReference type="Pfam" id="PF13041">
    <property type="entry name" value="PPR_2"/>
    <property type="match status" value="2"/>
</dbReference>
<dbReference type="HOGENOM" id="CLU_002706_15_0_1"/>
<dbReference type="InterPro" id="IPR046849">
    <property type="entry name" value="E2_motif"/>
</dbReference>
<dbReference type="AlphaFoldDB" id="A2Z8R8"/>
<feature type="repeat" description="PPR" evidence="3">
    <location>
        <begin position="439"/>
        <end position="473"/>
    </location>
</feature>
<feature type="repeat" description="PPR" evidence="3">
    <location>
        <begin position="86"/>
        <end position="120"/>
    </location>
</feature>
<dbReference type="Gramene" id="BGIOSGA033173-TA">
    <property type="protein sequence ID" value="BGIOSGA033173-PA"/>
    <property type="gene ID" value="BGIOSGA033173"/>
</dbReference>
<accession>A2Z8R8</accession>
<dbReference type="PROSITE" id="PS51257">
    <property type="entry name" value="PROKAR_LIPOPROTEIN"/>
    <property type="match status" value="1"/>
</dbReference>
<organism evidence="5 6">
    <name type="scientific">Oryza sativa subsp. indica</name>
    <name type="common">Rice</name>
    <dbReference type="NCBI Taxonomy" id="39946"/>
    <lineage>
        <taxon>Eukaryota</taxon>
        <taxon>Viridiplantae</taxon>
        <taxon>Streptophyta</taxon>
        <taxon>Embryophyta</taxon>
        <taxon>Tracheophyta</taxon>
        <taxon>Spermatophyta</taxon>
        <taxon>Magnoliopsida</taxon>
        <taxon>Liliopsida</taxon>
        <taxon>Poales</taxon>
        <taxon>Poaceae</taxon>
        <taxon>BOP clade</taxon>
        <taxon>Oryzoideae</taxon>
        <taxon>Oryzeae</taxon>
        <taxon>Oryzinae</taxon>
        <taxon>Oryza</taxon>
        <taxon>Oryza sativa</taxon>
    </lineage>
</organism>
<dbReference type="Proteomes" id="UP000007015">
    <property type="component" value="Chromosome 10"/>
</dbReference>
<keyword evidence="6" id="KW-1185">Reference proteome</keyword>
<evidence type="ECO:0000313" key="5">
    <source>
        <dbReference type="EMBL" id="EAY79002.1"/>
    </source>
</evidence>
<dbReference type="Pfam" id="PF20430">
    <property type="entry name" value="Eplus_motif"/>
    <property type="match status" value="1"/>
</dbReference>
<dbReference type="EMBL" id="CM000135">
    <property type="protein sequence ID" value="EAY79002.1"/>
    <property type="molecule type" value="Genomic_DNA"/>
</dbReference>
<dbReference type="GO" id="GO:0009451">
    <property type="term" value="P:RNA modification"/>
    <property type="evidence" value="ECO:0007669"/>
    <property type="project" value="InterPro"/>
</dbReference>
<dbReference type="InterPro" id="IPR046848">
    <property type="entry name" value="E_motif"/>
</dbReference>
<dbReference type="FunFam" id="1.25.40.10:FF:000285">
    <property type="entry name" value="Pentatricopeptide repeat-containing protein, chloroplastic"/>
    <property type="match status" value="1"/>
</dbReference>
<evidence type="ECO:0000259" key="4">
    <source>
        <dbReference type="Pfam" id="PF14432"/>
    </source>
</evidence>
<dbReference type="InterPro" id="IPR002885">
    <property type="entry name" value="PPR_rpt"/>
</dbReference>
<dbReference type="InterPro" id="IPR046960">
    <property type="entry name" value="PPR_At4g14850-like_plant"/>
</dbReference>
<dbReference type="Pfam" id="PF01535">
    <property type="entry name" value="PPR"/>
    <property type="match status" value="5"/>
</dbReference>
<reference evidence="5 6" key="1">
    <citation type="journal article" date="2005" name="PLoS Biol.">
        <title>The genomes of Oryza sativa: a history of duplications.</title>
        <authorList>
            <person name="Yu J."/>
            <person name="Wang J."/>
            <person name="Lin W."/>
            <person name="Li S."/>
            <person name="Li H."/>
            <person name="Zhou J."/>
            <person name="Ni P."/>
            <person name="Dong W."/>
            <person name="Hu S."/>
            <person name="Zeng C."/>
            <person name="Zhang J."/>
            <person name="Zhang Y."/>
            <person name="Li R."/>
            <person name="Xu Z."/>
            <person name="Li S."/>
            <person name="Li X."/>
            <person name="Zheng H."/>
            <person name="Cong L."/>
            <person name="Lin L."/>
            <person name="Yin J."/>
            <person name="Geng J."/>
            <person name="Li G."/>
            <person name="Shi J."/>
            <person name="Liu J."/>
            <person name="Lv H."/>
            <person name="Li J."/>
            <person name="Wang J."/>
            <person name="Deng Y."/>
            <person name="Ran L."/>
            <person name="Shi X."/>
            <person name="Wang X."/>
            <person name="Wu Q."/>
            <person name="Li C."/>
            <person name="Ren X."/>
            <person name="Wang J."/>
            <person name="Wang X."/>
            <person name="Li D."/>
            <person name="Liu D."/>
            <person name="Zhang X."/>
            <person name="Ji Z."/>
            <person name="Zhao W."/>
            <person name="Sun Y."/>
            <person name="Zhang Z."/>
            <person name="Bao J."/>
            <person name="Han Y."/>
            <person name="Dong L."/>
            <person name="Ji J."/>
            <person name="Chen P."/>
            <person name="Wu S."/>
            <person name="Liu J."/>
            <person name="Xiao Y."/>
            <person name="Bu D."/>
            <person name="Tan J."/>
            <person name="Yang L."/>
            <person name="Ye C."/>
            <person name="Zhang J."/>
            <person name="Xu J."/>
            <person name="Zhou Y."/>
            <person name="Yu Y."/>
            <person name="Zhang B."/>
            <person name="Zhuang S."/>
            <person name="Wei H."/>
            <person name="Liu B."/>
            <person name="Lei M."/>
            <person name="Yu H."/>
            <person name="Li Y."/>
            <person name="Xu H."/>
            <person name="Wei S."/>
            <person name="He X."/>
            <person name="Fang L."/>
            <person name="Zhang Z."/>
            <person name="Zhang Y."/>
            <person name="Huang X."/>
            <person name="Su Z."/>
            <person name="Tong W."/>
            <person name="Li J."/>
            <person name="Tong Z."/>
            <person name="Li S."/>
            <person name="Ye J."/>
            <person name="Wang L."/>
            <person name="Fang L."/>
            <person name="Lei T."/>
            <person name="Chen C."/>
            <person name="Chen H."/>
            <person name="Xu Z."/>
            <person name="Li H."/>
            <person name="Huang H."/>
            <person name="Zhang F."/>
            <person name="Xu H."/>
            <person name="Li N."/>
            <person name="Zhao C."/>
            <person name="Li S."/>
            <person name="Dong L."/>
            <person name="Huang Y."/>
            <person name="Li L."/>
            <person name="Xi Y."/>
            <person name="Qi Q."/>
            <person name="Li W."/>
            <person name="Zhang B."/>
            <person name="Hu W."/>
            <person name="Zhang Y."/>
            <person name="Tian X."/>
            <person name="Jiao Y."/>
            <person name="Liang X."/>
            <person name="Jin J."/>
            <person name="Gao L."/>
            <person name="Zheng W."/>
            <person name="Hao B."/>
            <person name="Liu S."/>
            <person name="Wang W."/>
            <person name="Yuan L."/>
            <person name="Cao M."/>
            <person name="McDermott J."/>
            <person name="Samudrala R."/>
            <person name="Wang J."/>
            <person name="Wong G.K."/>
            <person name="Yang H."/>
        </authorList>
    </citation>
    <scope>NUCLEOTIDE SEQUENCE [LARGE SCALE GENOMIC DNA]</scope>
    <source>
        <strain evidence="6">cv. 93-11</strain>
    </source>
</reference>
<dbReference type="GO" id="GO:0003723">
    <property type="term" value="F:RNA binding"/>
    <property type="evidence" value="ECO:0007669"/>
    <property type="project" value="InterPro"/>
</dbReference>
<feature type="repeat" description="PPR" evidence="3">
    <location>
        <begin position="236"/>
        <end position="270"/>
    </location>
</feature>
<protein>
    <recommendedName>
        <fullName evidence="4">DYW domain-containing protein</fullName>
    </recommendedName>
</protein>
<keyword evidence="2" id="KW-0809">Transit peptide</keyword>
<dbReference type="PROSITE" id="PS51375">
    <property type="entry name" value="PPR"/>
    <property type="match status" value="6"/>
</dbReference>
<evidence type="ECO:0000313" key="6">
    <source>
        <dbReference type="Proteomes" id="UP000007015"/>
    </source>
</evidence>